<evidence type="ECO:0000259" key="3">
    <source>
        <dbReference type="Pfam" id="PF04213"/>
    </source>
</evidence>
<feature type="domain" description="Htaa" evidence="3">
    <location>
        <begin position="264"/>
        <end position="414"/>
    </location>
</feature>
<feature type="region of interest" description="Disordered" evidence="1">
    <location>
        <begin position="489"/>
        <end position="521"/>
    </location>
</feature>
<feature type="region of interest" description="Disordered" evidence="1">
    <location>
        <begin position="423"/>
        <end position="465"/>
    </location>
</feature>
<evidence type="ECO:0000313" key="4">
    <source>
        <dbReference type="EMBL" id="SOD58969.1"/>
    </source>
</evidence>
<feature type="compositionally biased region" description="Acidic residues" evidence="1">
    <location>
        <begin position="442"/>
        <end position="454"/>
    </location>
</feature>
<reference evidence="4 5" key="1">
    <citation type="submission" date="2017-09" db="EMBL/GenBank/DDBJ databases">
        <authorList>
            <person name="Ehlers B."/>
            <person name="Leendertz F.H."/>
        </authorList>
    </citation>
    <scope>NUCLEOTIDE SEQUENCE [LARGE SCALE GENOMIC DNA]</scope>
    <source>
        <strain evidence="4 5">CGMCC 4.7095</strain>
    </source>
</reference>
<feature type="region of interest" description="Disordered" evidence="1">
    <location>
        <begin position="147"/>
        <end position="167"/>
    </location>
</feature>
<proteinExistence type="predicted"/>
<feature type="transmembrane region" description="Helical" evidence="2">
    <location>
        <begin position="467"/>
        <end position="485"/>
    </location>
</feature>
<evidence type="ECO:0000256" key="1">
    <source>
        <dbReference type="SAM" id="MobiDB-lite"/>
    </source>
</evidence>
<evidence type="ECO:0000256" key="2">
    <source>
        <dbReference type="SAM" id="Phobius"/>
    </source>
</evidence>
<dbReference type="AlphaFoldDB" id="A0A286DK19"/>
<name>A0A286DK19_9ACTN</name>
<dbReference type="Proteomes" id="UP000219072">
    <property type="component" value="Unassembled WGS sequence"/>
</dbReference>
<gene>
    <name evidence="4" type="ORF">SAMN06297387_101416</name>
</gene>
<organism evidence="4 5">
    <name type="scientific">Streptomyces zhaozhouensis</name>
    <dbReference type="NCBI Taxonomy" id="1300267"/>
    <lineage>
        <taxon>Bacteria</taxon>
        <taxon>Bacillati</taxon>
        <taxon>Actinomycetota</taxon>
        <taxon>Actinomycetes</taxon>
        <taxon>Kitasatosporales</taxon>
        <taxon>Streptomycetaceae</taxon>
        <taxon>Streptomyces</taxon>
    </lineage>
</organism>
<feature type="compositionally biased region" description="Basic and acidic residues" evidence="1">
    <location>
        <begin position="153"/>
        <end position="162"/>
    </location>
</feature>
<dbReference type="Pfam" id="PF04213">
    <property type="entry name" value="HtaA"/>
    <property type="match status" value="2"/>
</dbReference>
<accession>A0A286DK19</accession>
<evidence type="ECO:0000313" key="5">
    <source>
        <dbReference type="Proteomes" id="UP000219072"/>
    </source>
</evidence>
<feature type="domain" description="Htaa" evidence="3">
    <location>
        <begin position="58"/>
        <end position="222"/>
    </location>
</feature>
<keyword evidence="2" id="KW-0812">Transmembrane</keyword>
<keyword evidence="2" id="KW-1133">Transmembrane helix</keyword>
<feature type="compositionally biased region" description="Acidic residues" evidence="1">
    <location>
        <begin position="235"/>
        <end position="251"/>
    </location>
</feature>
<feature type="compositionally biased region" description="Low complexity" evidence="1">
    <location>
        <begin position="432"/>
        <end position="441"/>
    </location>
</feature>
<protein>
    <submittedName>
        <fullName evidence="4">Htaa protein</fullName>
    </submittedName>
</protein>
<keyword evidence="5" id="KW-1185">Reference proteome</keyword>
<dbReference type="InterPro" id="IPR007331">
    <property type="entry name" value="Htaa"/>
</dbReference>
<dbReference type="EMBL" id="OCNE01000001">
    <property type="protein sequence ID" value="SOD58969.1"/>
    <property type="molecule type" value="Genomic_DNA"/>
</dbReference>
<sequence length="521" mass="53424">MLPRVPSEGPAAMRRGALSTLLFVLALTLLTCPFGSAGTARAAHPERLPATERQVAGGRLDWGVKTSFQTYVTGPIANGGWSLTGGASTVGESQFRFHSATGDYDPDTGTLNAGYSGGVHFVGHRKDDGSHELDLVISNPSLSISGGTGTLHADMRSRERGTGRVSEGSQVPLATVDLSGVDLRGGTQIAVTGAPTTLTERGATAFAGYYQAGDPLDPLSFTADSQAPADPGDGREEEPERDPADDPEENEADRPEEAGALVDAAVDWGVRRTFREYVTGPVAEGAWELTDGAQDGGALFRFPLAEGVLDPENGTAEAEFEGAVHFAGNDLDLTLSAVRVEVADGTGTLRANVDDGVAGTRAEDQPLVTFPAGKLAPEDGLLVLAEVPAALTEEGASAFAGLYPEGTEMDPLTLALAVTGDAELPPLPDLGAEPTAPAAPAADEEPTADPEPEAAPDGGGVGFPTSLAIGAGALLALAAAAYPLIRRRRATPTAEPAEPTEPPVPTASSTPPANEEETPRS</sequence>
<feature type="region of interest" description="Disordered" evidence="1">
    <location>
        <begin position="217"/>
        <end position="260"/>
    </location>
</feature>
<keyword evidence="2" id="KW-0472">Membrane</keyword>